<dbReference type="Proteomes" id="UP000831701">
    <property type="component" value="Chromosome 18"/>
</dbReference>
<proteinExistence type="predicted"/>
<gene>
    <name evidence="1" type="ORF">L3Q82_015345</name>
</gene>
<organism evidence="1 2">
    <name type="scientific">Scortum barcoo</name>
    <name type="common">barcoo grunter</name>
    <dbReference type="NCBI Taxonomy" id="214431"/>
    <lineage>
        <taxon>Eukaryota</taxon>
        <taxon>Metazoa</taxon>
        <taxon>Chordata</taxon>
        <taxon>Craniata</taxon>
        <taxon>Vertebrata</taxon>
        <taxon>Euteleostomi</taxon>
        <taxon>Actinopterygii</taxon>
        <taxon>Neopterygii</taxon>
        <taxon>Teleostei</taxon>
        <taxon>Neoteleostei</taxon>
        <taxon>Acanthomorphata</taxon>
        <taxon>Eupercaria</taxon>
        <taxon>Centrarchiformes</taxon>
        <taxon>Terapontoidei</taxon>
        <taxon>Terapontidae</taxon>
        <taxon>Scortum</taxon>
    </lineage>
</organism>
<feature type="non-terminal residue" evidence="1">
    <location>
        <position position="115"/>
    </location>
</feature>
<keyword evidence="2" id="KW-1185">Reference proteome</keyword>
<comment type="caution">
    <text evidence="1">The sequence shown here is derived from an EMBL/GenBank/DDBJ whole genome shotgun (WGS) entry which is preliminary data.</text>
</comment>
<evidence type="ECO:0000313" key="2">
    <source>
        <dbReference type="Proteomes" id="UP000831701"/>
    </source>
</evidence>
<sequence length="115" mass="13136">MQTMLKNPRLRCRDTEANQERKTKKKNMSNFNQSSSTLPTIASLMKNLHILIWWLPRLVLFRAEVHAQRPLPQQTPVLDPISRMGSQAFLPGRKLRQQAGVGPSLCLAFSEESSH</sequence>
<evidence type="ECO:0000313" key="1">
    <source>
        <dbReference type="EMBL" id="KAI3358963.1"/>
    </source>
</evidence>
<protein>
    <submittedName>
        <fullName evidence="1">Uncharacterized protein</fullName>
    </submittedName>
</protein>
<name>A0ACB8VUU0_9TELE</name>
<reference evidence="1" key="1">
    <citation type="submission" date="2022-04" db="EMBL/GenBank/DDBJ databases">
        <title>Jade perch genome.</title>
        <authorList>
            <person name="Chao B."/>
        </authorList>
    </citation>
    <scope>NUCLEOTIDE SEQUENCE</scope>
    <source>
        <strain evidence="1">CB-2022</strain>
    </source>
</reference>
<accession>A0ACB8VUU0</accession>
<dbReference type="EMBL" id="CM041548">
    <property type="protein sequence ID" value="KAI3358963.1"/>
    <property type="molecule type" value="Genomic_DNA"/>
</dbReference>